<comment type="caution">
    <text evidence="2">The sequence shown here is derived from an EMBL/GenBank/DDBJ whole genome shotgun (WGS) entry which is preliminary data.</text>
</comment>
<proteinExistence type="predicted"/>
<feature type="domain" description="Nucleotide-diphospho-sugar transferase" evidence="1">
    <location>
        <begin position="34"/>
        <end position="104"/>
    </location>
</feature>
<dbReference type="InterPro" id="IPR005069">
    <property type="entry name" value="Nucl-diP-sugar_transferase"/>
</dbReference>
<dbReference type="Proteomes" id="UP001189429">
    <property type="component" value="Unassembled WGS sequence"/>
</dbReference>
<evidence type="ECO:0000313" key="2">
    <source>
        <dbReference type="EMBL" id="CAK0894883.1"/>
    </source>
</evidence>
<name>A0ABN9XAF3_9DINO</name>
<sequence>MLDLAQNMLRSLDAVPADLPRLVVGMGSGVCEGLGEFWNTACIDIYRDSVPEEEVAWGSREYYQVVLRKHVVLTIVSLSGLAKDVVFSDPDIVYFANPGTAFRTETGGGSRHHVFSQQLPRARCRERRRTGTRV</sequence>
<organism evidence="2 3">
    <name type="scientific">Prorocentrum cordatum</name>
    <dbReference type="NCBI Taxonomy" id="2364126"/>
    <lineage>
        <taxon>Eukaryota</taxon>
        <taxon>Sar</taxon>
        <taxon>Alveolata</taxon>
        <taxon>Dinophyceae</taxon>
        <taxon>Prorocentrales</taxon>
        <taxon>Prorocentraceae</taxon>
        <taxon>Prorocentrum</taxon>
    </lineage>
</organism>
<keyword evidence="3" id="KW-1185">Reference proteome</keyword>
<protein>
    <recommendedName>
        <fullName evidence="1">Nucleotide-diphospho-sugar transferase domain-containing protein</fullName>
    </recommendedName>
</protein>
<evidence type="ECO:0000313" key="3">
    <source>
        <dbReference type="Proteomes" id="UP001189429"/>
    </source>
</evidence>
<reference evidence="2" key="1">
    <citation type="submission" date="2023-10" db="EMBL/GenBank/DDBJ databases">
        <authorList>
            <person name="Chen Y."/>
            <person name="Shah S."/>
            <person name="Dougan E. K."/>
            <person name="Thang M."/>
            <person name="Chan C."/>
        </authorList>
    </citation>
    <scope>NUCLEOTIDE SEQUENCE [LARGE SCALE GENOMIC DNA]</scope>
</reference>
<accession>A0ABN9XAF3</accession>
<dbReference type="EMBL" id="CAUYUJ010019958">
    <property type="protein sequence ID" value="CAK0894883.1"/>
    <property type="molecule type" value="Genomic_DNA"/>
</dbReference>
<evidence type="ECO:0000259" key="1">
    <source>
        <dbReference type="Pfam" id="PF03407"/>
    </source>
</evidence>
<dbReference type="Pfam" id="PF03407">
    <property type="entry name" value="Nucleotid_trans"/>
    <property type="match status" value="1"/>
</dbReference>
<gene>
    <name evidence="2" type="ORF">PCOR1329_LOCUS73787</name>
</gene>